<sequence length="122" mass="14176">MHYREAVVWTRAMQVAREVYGLVRLLPREETYGMRAQMTRAAISVPSNIAEGWTRESKAEKRQFFAIAQGSLAELETQLTLCEEVGWLPLAQTRLLREGIDETSRILTTFRQRLRPKPRVEE</sequence>
<dbReference type="InterPro" id="IPR036583">
    <property type="entry name" value="23S_rRNA_IVS_sf"/>
</dbReference>
<dbReference type="PANTHER" id="PTHR38471:SF2">
    <property type="entry name" value="FOUR HELIX BUNDLE PROTEIN"/>
    <property type="match status" value="1"/>
</dbReference>
<dbReference type="CDD" id="cd16377">
    <property type="entry name" value="23S_rRNA_IVP_like"/>
    <property type="match status" value="1"/>
</dbReference>
<dbReference type="SUPFAM" id="SSF158446">
    <property type="entry name" value="IVS-encoded protein-like"/>
    <property type="match status" value="1"/>
</dbReference>
<dbReference type="InterPro" id="IPR012657">
    <property type="entry name" value="23S_rRNA-intervening_sequence"/>
</dbReference>
<evidence type="ECO:0000313" key="1">
    <source>
        <dbReference type="EMBL" id="MEY2182350.1"/>
    </source>
</evidence>
<dbReference type="Proteomes" id="UP001562159">
    <property type="component" value="Unassembled WGS sequence"/>
</dbReference>
<dbReference type="NCBIfam" id="TIGR02436">
    <property type="entry name" value="four helix bundle protein"/>
    <property type="match status" value="1"/>
</dbReference>
<dbReference type="PANTHER" id="PTHR38471">
    <property type="entry name" value="FOUR HELIX BUNDLE PROTEIN"/>
    <property type="match status" value="1"/>
</dbReference>
<reference evidence="1 2" key="1">
    <citation type="submission" date="2024-07" db="EMBL/GenBank/DDBJ databases">
        <title>Molecular mechanisms and environmental adaptations of flagellar loss and biofilm growth of Rhodanobacter under environmental stress.</title>
        <authorList>
            <person name="Chen M."/>
        </authorList>
    </citation>
    <scope>NUCLEOTIDE SEQUENCE [LARGE SCALE GENOMIC DNA]</scope>
    <source>
        <strain evidence="1 2">RS22</strain>
    </source>
</reference>
<organism evidence="1 2">
    <name type="scientific">Rhodanobacter humi</name>
    <dbReference type="NCBI Taxonomy" id="1888173"/>
    <lineage>
        <taxon>Bacteria</taxon>
        <taxon>Pseudomonadati</taxon>
        <taxon>Pseudomonadota</taxon>
        <taxon>Gammaproteobacteria</taxon>
        <taxon>Lysobacterales</taxon>
        <taxon>Rhodanobacteraceae</taxon>
        <taxon>Rhodanobacter</taxon>
    </lineage>
</organism>
<evidence type="ECO:0000313" key="2">
    <source>
        <dbReference type="Proteomes" id="UP001562159"/>
    </source>
</evidence>
<gene>
    <name evidence="1" type="ORF">AB7878_07955</name>
</gene>
<keyword evidence="2" id="KW-1185">Reference proteome</keyword>
<dbReference type="EMBL" id="JBGBPY010000001">
    <property type="protein sequence ID" value="MEY2182350.1"/>
    <property type="molecule type" value="Genomic_DNA"/>
</dbReference>
<comment type="caution">
    <text evidence="1">The sequence shown here is derived from an EMBL/GenBank/DDBJ whole genome shotgun (WGS) entry which is preliminary data.</text>
</comment>
<name>A0ABV4APQ8_9GAMM</name>
<dbReference type="Pfam" id="PF05635">
    <property type="entry name" value="23S_rRNA_IVP"/>
    <property type="match status" value="1"/>
</dbReference>
<dbReference type="Gene3D" id="1.20.1440.60">
    <property type="entry name" value="23S rRNA-intervening sequence"/>
    <property type="match status" value="1"/>
</dbReference>
<protein>
    <submittedName>
        <fullName evidence="1">Four helix bundle protein</fullName>
    </submittedName>
</protein>
<proteinExistence type="predicted"/>
<accession>A0ABV4APQ8</accession>